<evidence type="ECO:0000256" key="6">
    <source>
        <dbReference type="SAM" id="Phobius"/>
    </source>
</evidence>
<evidence type="ECO:0000313" key="7">
    <source>
        <dbReference type="EMBL" id="GEC98930.1"/>
    </source>
</evidence>
<dbReference type="Proteomes" id="UP000315730">
    <property type="component" value="Unassembled WGS sequence"/>
</dbReference>
<keyword evidence="8" id="KW-1185">Reference proteome</keyword>
<keyword evidence="5 6" id="KW-0472">Membrane</keyword>
<dbReference type="GO" id="GO:0005886">
    <property type="term" value="C:plasma membrane"/>
    <property type="evidence" value="ECO:0007669"/>
    <property type="project" value="UniProtKB-SubCell"/>
</dbReference>
<feature type="transmembrane region" description="Helical" evidence="6">
    <location>
        <begin position="358"/>
        <end position="379"/>
    </location>
</feature>
<evidence type="ECO:0000313" key="8">
    <source>
        <dbReference type="Proteomes" id="UP000315730"/>
    </source>
</evidence>
<dbReference type="GO" id="GO:0022857">
    <property type="term" value="F:transmembrane transporter activity"/>
    <property type="evidence" value="ECO:0007669"/>
    <property type="project" value="InterPro"/>
</dbReference>
<comment type="caution">
    <text evidence="7">The sequence shown here is derived from an EMBL/GenBank/DDBJ whole genome shotgun (WGS) entry which is preliminary data.</text>
</comment>
<dbReference type="PANTHER" id="PTHR42770">
    <property type="entry name" value="AMINO ACID TRANSPORTER-RELATED"/>
    <property type="match status" value="1"/>
</dbReference>
<name>A0A4Y4D845_KOCVA</name>
<dbReference type="OrthoDB" id="138827at2"/>
<feature type="transmembrane region" description="Helical" evidence="6">
    <location>
        <begin position="425"/>
        <end position="443"/>
    </location>
</feature>
<dbReference type="InterPro" id="IPR002293">
    <property type="entry name" value="AA/rel_permease1"/>
</dbReference>
<dbReference type="RefSeq" id="WP_141269232.1">
    <property type="nucleotide sequence ID" value="NZ_BJNW01000007.1"/>
</dbReference>
<dbReference type="Gene3D" id="1.20.1740.10">
    <property type="entry name" value="Amino acid/polyamine transporter I"/>
    <property type="match status" value="1"/>
</dbReference>
<keyword evidence="3 6" id="KW-0812">Transmembrane</keyword>
<comment type="subcellular location">
    <subcellularLocation>
        <location evidence="1">Cell membrane</location>
        <topology evidence="1">Multi-pass membrane protein</topology>
    </subcellularLocation>
</comment>
<feature type="transmembrane region" description="Helical" evidence="6">
    <location>
        <begin position="20"/>
        <end position="42"/>
    </location>
</feature>
<evidence type="ECO:0000256" key="4">
    <source>
        <dbReference type="ARBA" id="ARBA00022989"/>
    </source>
</evidence>
<dbReference type="Pfam" id="PF13520">
    <property type="entry name" value="AA_permease_2"/>
    <property type="match status" value="1"/>
</dbReference>
<organism evidence="7 8">
    <name type="scientific">Kocuria varians</name>
    <name type="common">Micrococcus varians</name>
    <dbReference type="NCBI Taxonomy" id="1272"/>
    <lineage>
        <taxon>Bacteria</taxon>
        <taxon>Bacillati</taxon>
        <taxon>Actinomycetota</taxon>
        <taxon>Actinomycetes</taxon>
        <taxon>Micrococcales</taxon>
        <taxon>Micrococcaceae</taxon>
        <taxon>Kocuria</taxon>
    </lineage>
</organism>
<evidence type="ECO:0000256" key="2">
    <source>
        <dbReference type="ARBA" id="ARBA00022475"/>
    </source>
</evidence>
<feature type="transmembrane region" description="Helical" evidence="6">
    <location>
        <begin position="142"/>
        <end position="165"/>
    </location>
</feature>
<dbReference type="EMBL" id="BJNW01000007">
    <property type="protein sequence ID" value="GEC98930.1"/>
    <property type="molecule type" value="Genomic_DNA"/>
</dbReference>
<evidence type="ECO:0000256" key="3">
    <source>
        <dbReference type="ARBA" id="ARBA00022692"/>
    </source>
</evidence>
<sequence length="505" mass="53538">MSTEIENEAEGGTGKGLSSGSVGLLGAVVIGMSCIAPAYTLTGALGPTAAVVGVHLPAIFLVGFLPMLLVAVGYRQLNRAMPDSGTTFTWTSKAFGPWVGWMGGWGLLAATILVLSNLAGVAVEFFYLMLAQITGRPELADLAGNVQVNVLTCLVFMAAACWISYRGVETTEKVQWVLVAFQILILLWFAVAAFIHVANGTAEGGLAIQAEWFNPLGVGSLSAFAAGVSLSVFVYWGWDVVLTINEETKGAATTPGRAALATIFSIVVLYMVVGLAVLSFAGLGDTGVGLNNPDIQENVFAALAGPVMGPMAILLSLAILSSSAASLQSTFVSPARTMLAMGYYGALPRRFASITRRFQSPGFATVAAAVVSSLFYTFMRIVSEDVLWDTITALGMMVCFYYGVTALACVWYFRRSWFRSVKSFLSNLLAPLLGGILLLMFFVQTAVDSTDPSYGSGSQIGGVGLVFILGIGILLLGVVVMVTQYYRNPSFFKDRFETTELPVVD</sequence>
<gene>
    <name evidence="7" type="ORF">KVA01_10850</name>
</gene>
<feature type="transmembrane region" description="Helical" evidence="6">
    <location>
        <begin position="299"/>
        <end position="320"/>
    </location>
</feature>
<feature type="transmembrane region" description="Helical" evidence="6">
    <location>
        <begin position="105"/>
        <end position="130"/>
    </location>
</feature>
<feature type="transmembrane region" description="Helical" evidence="6">
    <location>
        <begin position="216"/>
        <end position="238"/>
    </location>
</feature>
<feature type="transmembrane region" description="Helical" evidence="6">
    <location>
        <begin position="49"/>
        <end position="74"/>
    </location>
</feature>
<dbReference type="PANTHER" id="PTHR42770:SF7">
    <property type="entry name" value="MEMBRANE PROTEIN"/>
    <property type="match status" value="1"/>
</dbReference>
<evidence type="ECO:0000256" key="1">
    <source>
        <dbReference type="ARBA" id="ARBA00004651"/>
    </source>
</evidence>
<proteinExistence type="predicted"/>
<keyword evidence="2" id="KW-1003">Cell membrane</keyword>
<feature type="transmembrane region" description="Helical" evidence="6">
    <location>
        <begin position="177"/>
        <end position="195"/>
    </location>
</feature>
<feature type="transmembrane region" description="Helical" evidence="6">
    <location>
        <begin position="463"/>
        <end position="486"/>
    </location>
</feature>
<dbReference type="InterPro" id="IPR050367">
    <property type="entry name" value="APC_superfamily"/>
</dbReference>
<feature type="transmembrane region" description="Helical" evidence="6">
    <location>
        <begin position="258"/>
        <end position="278"/>
    </location>
</feature>
<keyword evidence="4 6" id="KW-1133">Transmembrane helix</keyword>
<feature type="transmembrane region" description="Helical" evidence="6">
    <location>
        <begin position="391"/>
        <end position="413"/>
    </location>
</feature>
<dbReference type="PIRSF" id="PIRSF006060">
    <property type="entry name" value="AA_transporter"/>
    <property type="match status" value="1"/>
</dbReference>
<dbReference type="AlphaFoldDB" id="A0A4Y4D845"/>
<evidence type="ECO:0000256" key="5">
    <source>
        <dbReference type="ARBA" id="ARBA00023136"/>
    </source>
</evidence>
<protein>
    <submittedName>
        <fullName evidence="7">Amino acid transporter</fullName>
    </submittedName>
</protein>
<accession>A0A4Y4D845</accession>
<reference evidence="7 8" key="1">
    <citation type="submission" date="2019-06" db="EMBL/GenBank/DDBJ databases">
        <title>Whole genome shotgun sequence of Kocuria varians NBRC 15358.</title>
        <authorList>
            <person name="Hosoyama A."/>
            <person name="Uohara A."/>
            <person name="Ohji S."/>
            <person name="Ichikawa N."/>
        </authorList>
    </citation>
    <scope>NUCLEOTIDE SEQUENCE [LARGE SCALE GENOMIC DNA]</scope>
    <source>
        <strain evidence="7 8">NBRC 15358</strain>
    </source>
</reference>